<dbReference type="GO" id="GO:0006313">
    <property type="term" value="P:DNA transposition"/>
    <property type="evidence" value="ECO:0007669"/>
    <property type="project" value="InterPro"/>
</dbReference>
<evidence type="ECO:0000256" key="1">
    <source>
        <dbReference type="SAM" id="SignalP"/>
    </source>
</evidence>
<dbReference type="Proteomes" id="UP000770661">
    <property type="component" value="Unassembled WGS sequence"/>
</dbReference>
<evidence type="ECO:0008006" key="4">
    <source>
        <dbReference type="Google" id="ProtNLM"/>
    </source>
</evidence>
<keyword evidence="1" id="KW-0732">Signal</keyword>
<feature type="chain" id="PRO_5035317825" description="Transposase IS30-like HTH domain-containing protein" evidence="1">
    <location>
        <begin position="19"/>
        <end position="133"/>
    </location>
</feature>
<feature type="signal peptide" evidence="1">
    <location>
        <begin position="1"/>
        <end position="18"/>
    </location>
</feature>
<accession>A0A8J4Y0I9</accession>
<dbReference type="AlphaFoldDB" id="A0A8J4Y0I9"/>
<protein>
    <recommendedName>
        <fullName evidence="4">Transposase IS30-like HTH domain-containing protein</fullName>
    </recommendedName>
</protein>
<comment type="caution">
    <text evidence="2">The sequence shown here is derived from an EMBL/GenBank/DDBJ whole genome shotgun (WGS) entry which is preliminary data.</text>
</comment>
<keyword evidence="3" id="KW-1185">Reference proteome</keyword>
<dbReference type="Pfam" id="PF01527">
    <property type="entry name" value="HTH_Tnp_1"/>
    <property type="match status" value="1"/>
</dbReference>
<reference evidence="2" key="1">
    <citation type="submission" date="2020-07" db="EMBL/GenBank/DDBJ databases">
        <title>The High-quality genome of the commercially important snow crab, Chionoecetes opilio.</title>
        <authorList>
            <person name="Jeong J.-H."/>
            <person name="Ryu S."/>
        </authorList>
    </citation>
    <scope>NUCLEOTIDE SEQUENCE</scope>
    <source>
        <strain evidence="2">MADBK_172401_WGS</strain>
        <tissue evidence="2">Digestive gland</tissue>
    </source>
</reference>
<dbReference type="InterPro" id="IPR002514">
    <property type="entry name" value="Transposase_8"/>
</dbReference>
<dbReference type="Gene3D" id="1.10.10.60">
    <property type="entry name" value="Homeodomain-like"/>
    <property type="match status" value="1"/>
</dbReference>
<dbReference type="EMBL" id="JACEEZ010019411">
    <property type="protein sequence ID" value="KAG0715731.1"/>
    <property type="molecule type" value="Genomic_DNA"/>
</dbReference>
<evidence type="ECO:0000313" key="3">
    <source>
        <dbReference type="Proteomes" id="UP000770661"/>
    </source>
</evidence>
<proteinExistence type="predicted"/>
<evidence type="ECO:0000313" key="2">
    <source>
        <dbReference type="EMBL" id="KAG0715731.1"/>
    </source>
</evidence>
<name>A0A8J4Y0I9_CHIOP</name>
<dbReference type="GO" id="GO:0004803">
    <property type="term" value="F:transposase activity"/>
    <property type="evidence" value="ECO:0007669"/>
    <property type="project" value="InterPro"/>
</dbReference>
<sequence length="133" mass="14990">MLLADLCHLFDWLWTVFPLFCLQNLRQALRMENKRFTIEEKARILALREEKVSMKEISERMGRTEAAFFALIKQASDLPAGVIPATHQVSGCPCKTTKATDLIEEIEVVFLGVGDYLSASLKSADQICTVLKL</sequence>
<organism evidence="2 3">
    <name type="scientific">Chionoecetes opilio</name>
    <name type="common">Atlantic snow crab</name>
    <name type="synonym">Cancer opilio</name>
    <dbReference type="NCBI Taxonomy" id="41210"/>
    <lineage>
        <taxon>Eukaryota</taxon>
        <taxon>Metazoa</taxon>
        <taxon>Ecdysozoa</taxon>
        <taxon>Arthropoda</taxon>
        <taxon>Crustacea</taxon>
        <taxon>Multicrustacea</taxon>
        <taxon>Malacostraca</taxon>
        <taxon>Eumalacostraca</taxon>
        <taxon>Eucarida</taxon>
        <taxon>Decapoda</taxon>
        <taxon>Pleocyemata</taxon>
        <taxon>Brachyura</taxon>
        <taxon>Eubrachyura</taxon>
        <taxon>Majoidea</taxon>
        <taxon>Majidae</taxon>
        <taxon>Chionoecetes</taxon>
    </lineage>
</organism>
<gene>
    <name evidence="2" type="ORF">GWK47_011253</name>
</gene>
<dbReference type="GO" id="GO:0003677">
    <property type="term" value="F:DNA binding"/>
    <property type="evidence" value="ECO:0007669"/>
    <property type="project" value="InterPro"/>
</dbReference>